<name>A0A816FVW2_9BILA</name>
<organism evidence="3 4">
    <name type="scientific">Adineta steineri</name>
    <dbReference type="NCBI Taxonomy" id="433720"/>
    <lineage>
        <taxon>Eukaryota</taxon>
        <taxon>Metazoa</taxon>
        <taxon>Spiralia</taxon>
        <taxon>Gnathifera</taxon>
        <taxon>Rotifera</taxon>
        <taxon>Eurotatoria</taxon>
        <taxon>Bdelloidea</taxon>
        <taxon>Adinetida</taxon>
        <taxon>Adinetidae</taxon>
        <taxon>Adineta</taxon>
    </lineage>
</organism>
<comment type="caution">
    <text evidence="3">The sequence shown here is derived from an EMBL/GenBank/DDBJ whole genome shotgun (WGS) entry which is preliminary data.</text>
</comment>
<dbReference type="OrthoDB" id="2325716at2759"/>
<dbReference type="AlphaFoldDB" id="A0A816FVW2"/>
<dbReference type="EMBL" id="CAJNOM010005905">
    <property type="protein sequence ID" value="CAF1666862.1"/>
    <property type="molecule type" value="Genomic_DNA"/>
</dbReference>
<accession>A0A816FVW2</accession>
<proteinExistence type="predicted"/>
<feature type="non-terminal residue" evidence="3">
    <location>
        <position position="1"/>
    </location>
</feature>
<feature type="non-terminal residue" evidence="3">
    <location>
        <position position="208"/>
    </location>
</feature>
<evidence type="ECO:0000313" key="3">
    <source>
        <dbReference type="EMBL" id="CAF1666862.1"/>
    </source>
</evidence>
<dbReference type="Proteomes" id="UP000663877">
    <property type="component" value="Unassembled WGS sequence"/>
</dbReference>
<dbReference type="Proteomes" id="UP000663832">
    <property type="component" value="Unassembled WGS sequence"/>
</dbReference>
<dbReference type="PANTHER" id="PTHR19871:SF14">
    <property type="entry name" value="DUF4062 DOMAIN-CONTAINING PROTEIN"/>
    <property type="match status" value="1"/>
</dbReference>
<dbReference type="PANTHER" id="PTHR19871">
    <property type="entry name" value="BETA TRANSDUCIN-RELATED PROTEIN"/>
    <property type="match status" value="1"/>
</dbReference>
<gene>
    <name evidence="2" type="ORF">BJG266_LOCUS47360</name>
    <name evidence="3" type="ORF">QVE165_LOCUS64399</name>
</gene>
<dbReference type="EMBL" id="CAJNOI010005499">
    <property type="protein sequence ID" value="CAF1566245.1"/>
    <property type="molecule type" value="Genomic_DNA"/>
</dbReference>
<dbReference type="InterPro" id="IPR025139">
    <property type="entry name" value="DUF4062"/>
</dbReference>
<dbReference type="InterPro" id="IPR052752">
    <property type="entry name" value="NACHT-WD_repeat"/>
</dbReference>
<feature type="domain" description="DUF4062" evidence="1">
    <location>
        <begin position="23"/>
        <end position="116"/>
    </location>
</feature>
<reference evidence="3" key="1">
    <citation type="submission" date="2021-02" db="EMBL/GenBank/DDBJ databases">
        <authorList>
            <person name="Nowell W R."/>
        </authorList>
    </citation>
    <scope>NUCLEOTIDE SEQUENCE</scope>
</reference>
<keyword evidence="4" id="KW-1185">Reference proteome</keyword>
<evidence type="ECO:0000313" key="4">
    <source>
        <dbReference type="Proteomes" id="UP000663832"/>
    </source>
</evidence>
<evidence type="ECO:0000313" key="2">
    <source>
        <dbReference type="EMBL" id="CAF1566245.1"/>
    </source>
</evidence>
<protein>
    <recommendedName>
        <fullName evidence="1">DUF4062 domain-containing protein</fullName>
    </recommendedName>
</protein>
<evidence type="ECO:0000259" key="1">
    <source>
        <dbReference type="Pfam" id="PF13271"/>
    </source>
</evidence>
<sequence length="208" mass="24781">MEDELLYRGRFDHIADRKFNSVRLFVSSTFTDTTDERNGLINHVYPRLREYCLNKYKIQFQYSDMRWGIQSTASNTHGTVDMCLQELDICYRLSMATNCVILLSHRYGSRFAPACISSRIFQHLLSNTEDKTLLTEMYRLDENYLDQKYFLQPVDKDNKEKWDESEKKLQIILRKAADRCFEQNLITKDERDEFHISVTAQEIYRALL</sequence>
<dbReference type="Pfam" id="PF13271">
    <property type="entry name" value="DUF4062"/>
    <property type="match status" value="1"/>
</dbReference>